<keyword evidence="10" id="KW-1185">Reference proteome</keyword>
<dbReference type="PIRSF" id="PIRSF016636">
    <property type="entry name" value="AlgI_DltB"/>
    <property type="match status" value="1"/>
</dbReference>
<keyword evidence="7" id="KW-0012">Acyltransferase</keyword>
<name>A0A098LC22_9BACT</name>
<gene>
    <name evidence="9" type="ORF">MYP_1207</name>
</gene>
<dbReference type="GO" id="GO:0016746">
    <property type="term" value="F:acyltransferase activity"/>
    <property type="evidence" value="ECO:0007669"/>
    <property type="project" value="UniProtKB-KW"/>
</dbReference>
<dbReference type="InterPro" id="IPR051085">
    <property type="entry name" value="MB_O-acyltransferase"/>
</dbReference>
<feature type="transmembrane region" description="Helical" evidence="8">
    <location>
        <begin position="443"/>
        <end position="463"/>
    </location>
</feature>
<dbReference type="InterPro" id="IPR024194">
    <property type="entry name" value="Ac/AlaTfrase_AlgI/DltB"/>
</dbReference>
<keyword evidence="6 7" id="KW-0472">Membrane</keyword>
<evidence type="ECO:0000256" key="3">
    <source>
        <dbReference type="ARBA" id="ARBA00022475"/>
    </source>
</evidence>
<dbReference type="RefSeq" id="WP_045459796.1">
    <property type="nucleotide sequence ID" value="NZ_BBLT01000002.1"/>
</dbReference>
<feature type="transmembrane region" description="Helical" evidence="8">
    <location>
        <begin position="76"/>
        <end position="98"/>
    </location>
</feature>
<evidence type="ECO:0000256" key="6">
    <source>
        <dbReference type="ARBA" id="ARBA00023136"/>
    </source>
</evidence>
<reference evidence="9 10" key="1">
    <citation type="submission" date="2014-09" db="EMBL/GenBank/DDBJ databases">
        <title>Sporocytophaga myxococcoides PG-01 genome sequencing.</title>
        <authorList>
            <person name="Liu L."/>
            <person name="Gao P.J."/>
            <person name="Chen G.J."/>
            <person name="Wang L.S."/>
        </authorList>
    </citation>
    <scope>NUCLEOTIDE SEQUENCE [LARGE SCALE GENOMIC DNA]</scope>
    <source>
        <strain evidence="9 10">PG-01</strain>
    </source>
</reference>
<comment type="similarity">
    <text evidence="2 7">Belongs to the membrane-bound acyltransferase family.</text>
</comment>
<keyword evidence="3 7" id="KW-1003">Cell membrane</keyword>
<evidence type="ECO:0000256" key="4">
    <source>
        <dbReference type="ARBA" id="ARBA00022692"/>
    </source>
</evidence>
<sequence>MIFNSIHFLEFILIFIPLYYFFKGKLRLWFTLGASYFFYGYWDYRFLALVLASTIFEYNLALYLEKTENEKKRKRLLITSIVFNLVILGFFKYFNFFIESTNSVLGFFGTGTIHNTLNIILPIGISFYTFQAISYTTDIYKRKIKAETDFAAFSVYSIFFAKLTAGPILRAHDFLPQLKTDQKFTWDNFETGLARVLLGFGKKIIIADSLGSFVGTAFAFPEKYSSLYLIIGIIFYSFQIYCDFSGYSDIAIGIARILGYRFPQNFNFPYLAKNFSEFWSRWHMSLSSWLREYLYIPLGGNRNGKFNAYRNLMITMLLGGLWHGANWTFVVWGGLNGVYLVVQRLILPYTERIGKIVPRQLFIPSAMIIVFLLTCFSRIFFRSNDFDSAFEMIKGIFAFNDMSFGHLPNKFVIIKNIGLVSILMILEYVHQSNDFEELVLKSPAFKIITFSIILWMIALFGTFSDSQFIYIQF</sequence>
<dbReference type="GO" id="GO:0042121">
    <property type="term" value="P:alginic acid biosynthetic process"/>
    <property type="evidence" value="ECO:0007669"/>
    <property type="project" value="InterPro"/>
</dbReference>
<evidence type="ECO:0000256" key="8">
    <source>
        <dbReference type="SAM" id="Phobius"/>
    </source>
</evidence>
<dbReference type="Proteomes" id="UP000030185">
    <property type="component" value="Unassembled WGS sequence"/>
</dbReference>
<comment type="subcellular location">
    <subcellularLocation>
        <location evidence="1">Cell membrane</location>
        <topology evidence="1">Multi-pass membrane protein</topology>
    </subcellularLocation>
</comment>
<feature type="transmembrane region" description="Helical" evidence="8">
    <location>
        <begin position="5"/>
        <end position="22"/>
    </location>
</feature>
<feature type="transmembrane region" description="Helical" evidence="8">
    <location>
        <begin position="224"/>
        <end position="242"/>
    </location>
</feature>
<dbReference type="AlphaFoldDB" id="A0A098LC22"/>
<evidence type="ECO:0000313" key="10">
    <source>
        <dbReference type="Proteomes" id="UP000030185"/>
    </source>
</evidence>
<keyword evidence="7" id="KW-0808">Transferase</keyword>
<dbReference type="Pfam" id="PF03062">
    <property type="entry name" value="MBOAT"/>
    <property type="match status" value="1"/>
</dbReference>
<protein>
    <submittedName>
        <fullName evidence="9">Uncharacterized protein</fullName>
    </submittedName>
</protein>
<dbReference type="OrthoDB" id="9805788at2"/>
<feature type="transmembrane region" description="Helical" evidence="8">
    <location>
        <begin position="361"/>
        <end position="381"/>
    </location>
</feature>
<proteinExistence type="inferred from homology"/>
<feature type="transmembrane region" description="Helical" evidence="8">
    <location>
        <begin position="312"/>
        <end position="341"/>
    </location>
</feature>
<feature type="transmembrane region" description="Helical" evidence="8">
    <location>
        <begin position="412"/>
        <end position="431"/>
    </location>
</feature>
<keyword evidence="4 8" id="KW-0812">Transmembrane</keyword>
<dbReference type="eggNOG" id="COG1696">
    <property type="taxonomic scope" value="Bacteria"/>
</dbReference>
<evidence type="ECO:0000256" key="2">
    <source>
        <dbReference type="ARBA" id="ARBA00010323"/>
    </source>
</evidence>
<accession>A0A098LC22</accession>
<dbReference type="GO" id="GO:0005886">
    <property type="term" value="C:plasma membrane"/>
    <property type="evidence" value="ECO:0007669"/>
    <property type="project" value="UniProtKB-SubCell"/>
</dbReference>
<keyword evidence="5 8" id="KW-1133">Transmembrane helix</keyword>
<dbReference type="EMBL" id="BBLT01000002">
    <property type="protein sequence ID" value="GAL83979.1"/>
    <property type="molecule type" value="Genomic_DNA"/>
</dbReference>
<dbReference type="PANTHER" id="PTHR13285">
    <property type="entry name" value="ACYLTRANSFERASE"/>
    <property type="match status" value="1"/>
</dbReference>
<organism evidence="9 10">
    <name type="scientific">Sporocytophaga myxococcoides</name>
    <dbReference type="NCBI Taxonomy" id="153721"/>
    <lineage>
        <taxon>Bacteria</taxon>
        <taxon>Pseudomonadati</taxon>
        <taxon>Bacteroidota</taxon>
        <taxon>Cytophagia</taxon>
        <taxon>Cytophagales</taxon>
        <taxon>Cytophagaceae</taxon>
        <taxon>Sporocytophaga</taxon>
    </lineage>
</organism>
<comment type="caution">
    <text evidence="9">The sequence shown here is derived from an EMBL/GenBank/DDBJ whole genome shotgun (WGS) entry which is preliminary data.</text>
</comment>
<evidence type="ECO:0000256" key="5">
    <source>
        <dbReference type="ARBA" id="ARBA00022989"/>
    </source>
</evidence>
<dbReference type="STRING" id="153721.MYP_1207"/>
<feature type="transmembrane region" description="Helical" evidence="8">
    <location>
        <begin position="42"/>
        <end position="64"/>
    </location>
</feature>
<dbReference type="PANTHER" id="PTHR13285:SF18">
    <property type="entry name" value="PROTEIN-CYSTEINE N-PALMITOYLTRANSFERASE RASP"/>
    <property type="match status" value="1"/>
</dbReference>
<evidence type="ECO:0000256" key="1">
    <source>
        <dbReference type="ARBA" id="ARBA00004651"/>
    </source>
</evidence>
<feature type="transmembrane region" description="Helical" evidence="8">
    <location>
        <begin position="104"/>
        <end position="130"/>
    </location>
</feature>
<dbReference type="InterPro" id="IPR004299">
    <property type="entry name" value="MBOAT_fam"/>
</dbReference>
<dbReference type="PIRSF" id="PIRSF500217">
    <property type="entry name" value="AlgI"/>
    <property type="match status" value="1"/>
</dbReference>
<dbReference type="InterPro" id="IPR028362">
    <property type="entry name" value="AlgI"/>
</dbReference>
<evidence type="ECO:0000313" key="9">
    <source>
        <dbReference type="EMBL" id="GAL83979.1"/>
    </source>
</evidence>
<evidence type="ECO:0000256" key="7">
    <source>
        <dbReference type="PIRNR" id="PIRNR016636"/>
    </source>
</evidence>